<comment type="catalytic activity">
    <reaction evidence="1">
        <text>Endonucleolytic cleavage of DNA to give specific double-stranded fragments with terminal 5'-phosphates.</text>
        <dbReference type="EC" id="3.1.21.4"/>
    </reaction>
</comment>
<dbReference type="GO" id="GO:0098009">
    <property type="term" value="C:viral terminase, large subunit"/>
    <property type="evidence" value="ECO:0007669"/>
    <property type="project" value="UniProtKB-UniRule"/>
</dbReference>
<keyword evidence="1" id="KW-0067">ATP-binding</keyword>
<dbReference type="Gene3D" id="3.10.28.10">
    <property type="entry name" value="Homing endonucleases"/>
    <property type="match status" value="1"/>
</dbReference>
<comment type="subcellular location">
    <subcellularLocation>
        <location evidence="1">Host cytoplasm</location>
    </subcellularLocation>
    <text evidence="1">The terminase lies at a unique vertex of the procapsid during viral DNA packaging.</text>
</comment>
<dbReference type="Pfam" id="PF05876">
    <property type="entry name" value="GpA_ATPase"/>
    <property type="match status" value="2"/>
</dbReference>
<dbReference type="GO" id="GO:0030430">
    <property type="term" value="C:host cell cytoplasm"/>
    <property type="evidence" value="ECO:0007669"/>
    <property type="project" value="UniProtKB-SubCell"/>
</dbReference>
<dbReference type="InterPro" id="IPR036844">
    <property type="entry name" value="Hint_dom_sf"/>
</dbReference>
<organism evidence="4">
    <name type="scientific">Caudovirales sp. ctEpl1</name>
    <dbReference type="NCBI Taxonomy" id="2826770"/>
    <lineage>
        <taxon>Viruses</taxon>
        <taxon>Duplodnaviria</taxon>
        <taxon>Heunggongvirae</taxon>
        <taxon>Uroviricota</taxon>
        <taxon>Caudoviricetes</taxon>
    </lineage>
</organism>
<dbReference type="PANTHER" id="PTHR34413">
    <property type="entry name" value="PROPHAGE TAIL FIBER ASSEMBLY PROTEIN HOMOLOG TFAE-RELATED-RELATED"/>
    <property type="match status" value="1"/>
</dbReference>
<keyword evidence="1" id="KW-0479">Metal-binding</keyword>
<dbReference type="InterPro" id="IPR004860">
    <property type="entry name" value="LAGLIDADG_dom"/>
</dbReference>
<feature type="domain" description="DOD-type homing endonuclease" evidence="3">
    <location>
        <begin position="196"/>
        <end position="372"/>
    </location>
</feature>
<evidence type="ECO:0000256" key="1">
    <source>
        <dbReference type="HAMAP-Rule" id="MF_04144"/>
    </source>
</evidence>
<dbReference type="PANTHER" id="PTHR34413:SF2">
    <property type="entry name" value="PROPHAGE TAIL FIBER ASSEMBLY PROTEIN HOMOLOG TFAE-RELATED"/>
    <property type="match status" value="1"/>
</dbReference>
<keyword evidence="1" id="KW-0255">Endonuclease</keyword>
<dbReference type="EMBL" id="BK015230">
    <property type="protein sequence ID" value="DAD97082.1"/>
    <property type="molecule type" value="Genomic_DNA"/>
</dbReference>
<keyword evidence="1" id="KW-0378">Hydrolase</keyword>
<dbReference type="PRINTS" id="PR00379">
    <property type="entry name" value="INTEIN"/>
</dbReference>
<comment type="cofactor">
    <cofactor evidence="1">
        <name>Mg(2+)</name>
        <dbReference type="ChEBI" id="CHEBI:18420"/>
    </cofactor>
</comment>
<feature type="binding site" evidence="1">
    <location>
        <position position="779"/>
    </location>
    <ligand>
        <name>Mg(2+)</name>
        <dbReference type="ChEBI" id="CHEBI:18420"/>
        <note>catalytic; for nuclease activity</note>
    </ligand>
</feature>
<name>A0A8S5NRZ8_9CAUD</name>
<dbReference type="InterPro" id="IPR051220">
    <property type="entry name" value="TFA_Chaperone"/>
</dbReference>
<dbReference type="InterPro" id="IPR046454">
    <property type="entry name" value="GpA_endonuclease"/>
</dbReference>
<dbReference type="GO" id="GO:0009036">
    <property type="term" value="F:type II site-specific deoxyribonuclease activity"/>
    <property type="evidence" value="ECO:0007669"/>
    <property type="project" value="UniProtKB-UniRule"/>
</dbReference>
<dbReference type="InterPro" id="IPR046453">
    <property type="entry name" value="GpA_ATPase"/>
</dbReference>
<dbReference type="InterPro" id="IPR027434">
    <property type="entry name" value="Homing_endonucl"/>
</dbReference>
<comment type="subunit">
    <text evidence="1">Interacts (via N-terminus) with the terminase small subunit (via C-terminus); the active complex is probably heterooligomeric. Interacts (via C-terminus) with the portal protein; this interaction allows the packaging of viral DNA.</text>
</comment>
<dbReference type="GO" id="GO:0016887">
    <property type="term" value="F:ATP hydrolysis activity"/>
    <property type="evidence" value="ECO:0007669"/>
    <property type="project" value="UniProtKB-UniRule"/>
</dbReference>
<keyword evidence="1" id="KW-0547">Nucleotide-binding</keyword>
<comment type="similarity">
    <text evidence="1">Belongs to the lambdavirus large terminase family.</text>
</comment>
<dbReference type="EC" id="3.6.4.-" evidence="1"/>
<dbReference type="Pfam" id="PF20454">
    <property type="entry name" value="GpA_nuclease"/>
    <property type="match status" value="1"/>
</dbReference>
<keyword evidence="1" id="KW-1188">Viral release from host cell</keyword>
<dbReference type="InterPro" id="IPR004042">
    <property type="entry name" value="Intein_endonuc_central"/>
</dbReference>
<dbReference type="InterPro" id="IPR008866">
    <property type="entry name" value="Phage_lambda_GpA-like"/>
</dbReference>
<comment type="function">
    <text evidence="1">The terminase large subunit acts as an ATP driven molecular motor necessary for viral DNA translocation into empty capsids and as an endonuclease that cuts the viral genome from the concetamer to initiate and to end the packaging reaction. The terminase lies at a unique vertex of the procapsid and is composed of two subunits, a small terminase subunit involved in viral DNA recognition, and a large terminase subunit possessing endonucleolytic and ATPase activities (DNA maturation and packaging). The endonuclease activity cleaves the viral DNA generating 5'overhangs. The strand separation activity separates the cohesive ends generating the single-stranded 'sticky' ends of the mature genome. The DNA-terminase complex binds to the portal of the procapsid thereby activating the translocase activity of the terminase. The terminase packages the viral DNA into the procapsid until the next concatemer reaches the complex. The downstream site is then cut generating the mature right end of the genome, the heterotrimer undocks from the DNA-filled head and remains bound to the left end of concatemer's next genome.</text>
</comment>
<reference evidence="4" key="1">
    <citation type="journal article" date="2021" name="Proc. Natl. Acad. Sci. U.S.A.">
        <title>A Catalog of Tens of Thousands of Viruses from Human Metagenomes Reveals Hidden Associations with Chronic Diseases.</title>
        <authorList>
            <person name="Tisza M.J."/>
            <person name="Buck C.B."/>
        </authorList>
    </citation>
    <scope>NUCLEOTIDE SEQUENCE</scope>
    <source>
        <strain evidence="4">CtEpl1</strain>
    </source>
</reference>
<dbReference type="Pfam" id="PF14528">
    <property type="entry name" value="LAGLIDADG_3"/>
    <property type="match status" value="1"/>
</dbReference>
<sequence length="1024" mass="115370">MKTAKELWQYVSKMGLKPLPKTSVSQWADDYRMLSQGLSAEPGRWKTSRAPYQKDIMDAFTQPGINRVVVKSASQVGKALDVETPIMTITGWKRMGDLTIDDQVFDENGNPVRILAVSEVWNNRPCYEIRFSDGAVIIADENHEWCVDTDKKQGVIIDTHTISQTYKSGNRNTYAIQIAKALDFRSNVRLLVDPYTLGAWLGDGNSMSAQITTHIKDVAIIKKIEENGVRVNIRQKSTNVLNTQLEPLEIDENICRRGHDMRVTGRNSVGRCAECARQSALKSKWKGVKDIKVDPVIKHWDTMRNKLVSLGVLGNKHIPVSYLEASIDDRWALLQGLMDTDGSCSTKGICEITQKNKQLANDIFDLVTSLGLKPTMHKKCAIATNGNAGNTSFMYRITFTAYADSPVFALKRKQDRLIDRAISTRKSESKRRRIISVKRVKNRKTVCIEVDNPTHLFLAGRNLIPTHNSDIMNNVLGRYAHLDPCAVMMIQPTIELAQDYSKSRISPMIRDTKVLSQVFYETKSEDGAKTRDGKNTILSKLFPGGRLIMCGANSPAGLASRPVRVLLADEVDRFPDSAGTEGDPVDLAAKRMTTFWNRVMGLFSTPTNEGSSRIDVEYQTGTQEEWQHECPNCGEYHLIRHTEMECETEEHKDAKGRKIVVVSDVKWRCPDCGSIFSEDEMRKVPQKYISKNPAALHNGIRSFFVNGFTSPWLTWNDIMREWLEAKGDPTREKVVMNTRFGESYAQQGAFEDYQQFIRRREKYGADLPDGVLLLTGAVDTQDNRLEYEITGWGYGEECWGICKGVILGEPDNKATWDALDAVLDKVYRFKNGTGLKVARAFIDSGGHYTSKVYEYCEKNFSKQRFAIKGTAGTPGIPLNYKIGKASGSKIPLVMLGVDDGKQQVMNRLAIDEPGAKYFHFPLDEEFLGTRGYDELYFKGIISEHKKKVKRKGVIHEIWEPTAGVRNEPLDLRVYNLACMNSIHPDWDRLAEVVKGGGHSTTTVTTPRKKPVRKRVRRASKAADI</sequence>
<feature type="region of interest" description="Disordered" evidence="2">
    <location>
        <begin position="996"/>
        <end position="1024"/>
    </location>
</feature>
<keyword evidence="1" id="KW-0231">Viral genome packaging</keyword>
<dbReference type="GO" id="GO:0016539">
    <property type="term" value="P:intein-mediated protein splicing"/>
    <property type="evidence" value="ECO:0007669"/>
    <property type="project" value="InterPro"/>
</dbReference>
<keyword evidence="1" id="KW-1035">Host cytoplasm</keyword>
<evidence type="ECO:0000313" key="4">
    <source>
        <dbReference type="EMBL" id="DAD97082.1"/>
    </source>
</evidence>
<feature type="compositionally biased region" description="Basic residues" evidence="2">
    <location>
        <begin position="1006"/>
        <end position="1024"/>
    </location>
</feature>
<dbReference type="GO" id="GO:0019073">
    <property type="term" value="P:viral DNA genome packaging"/>
    <property type="evidence" value="ECO:0007669"/>
    <property type="project" value="UniProtKB-UniRule"/>
</dbReference>
<dbReference type="GO" id="GO:0005524">
    <property type="term" value="F:ATP binding"/>
    <property type="evidence" value="ECO:0007669"/>
    <property type="project" value="UniProtKB-UniRule"/>
</dbReference>
<dbReference type="SUPFAM" id="SSF55608">
    <property type="entry name" value="Homing endonucleases"/>
    <property type="match status" value="1"/>
</dbReference>
<feature type="active site" description="For ATPase activity" evidence="1">
    <location>
        <position position="570"/>
    </location>
</feature>
<evidence type="ECO:0000256" key="2">
    <source>
        <dbReference type="SAM" id="MobiDB-lite"/>
    </source>
</evidence>
<proteinExistence type="inferred from homology"/>
<dbReference type="HAMAP" id="MF_04144">
    <property type="entry name" value="TERL_LAMBDA"/>
    <property type="match status" value="1"/>
</dbReference>
<comment type="domain">
    <text evidence="1">The N-terminus is involved in the formation of the heterotrimer with the small subunit. The N-terminus part contains the translocase activity involved in DNA packaging. At the N-terminus, there is a high affinity ATPase center that is probably needed for the packaging activity. The Walker A motif of the ATPase center is responsible for interacting with the ATP phosphate and the Q motif governs force generation and the interaction with DNA. The C-terminus contains the site specific endonuclease (cos-cleavage) and strand separation activities required for genome maturation. A second ATPase catalytic site regulates the genome maturation. The C-terminus very end is involved in binding to the procapsid. Contains a basic leucine zipper (bZIP) that may be involved in the formation of the terminase.</text>
</comment>
<evidence type="ECO:0000259" key="3">
    <source>
        <dbReference type="PROSITE" id="PS50819"/>
    </source>
</evidence>
<dbReference type="EC" id="3.1.21.4" evidence="1"/>
<accession>A0A8S5NRZ8</accession>
<protein>
    <recommendedName>
        <fullName evidence="1">Terminase, large subunit</fullName>
    </recommendedName>
    <alternativeName>
        <fullName evidence="1">DNA-packaging protein</fullName>
    </alternativeName>
    <alternativeName>
        <fullName evidence="1">Large terminase protein</fullName>
    </alternativeName>
    <domain>
        <recommendedName>
            <fullName evidence="1">Endonuclease</fullName>
            <ecNumber evidence="1">3.1.21.4</ecNumber>
        </recommendedName>
    </domain>
    <domain>
        <recommendedName>
            <fullName evidence="1">ATPase</fullName>
            <ecNumber evidence="1">3.6.4.-</ecNumber>
        </recommendedName>
    </domain>
</protein>
<comment type="caution">
    <text evidence="1">Lacks conserved residue(s) required for the propagation of feature annotation.</text>
</comment>
<dbReference type="GO" id="GO:0046872">
    <property type="term" value="F:metal ion binding"/>
    <property type="evidence" value="ECO:0007669"/>
    <property type="project" value="UniProtKB-UniRule"/>
</dbReference>
<keyword evidence="1" id="KW-0460">Magnesium</keyword>
<dbReference type="SUPFAM" id="SSF51294">
    <property type="entry name" value="Hedgehog/intein (Hint) domain"/>
    <property type="match status" value="1"/>
</dbReference>
<keyword evidence="1" id="KW-0540">Nuclease</keyword>
<dbReference type="PROSITE" id="PS50819">
    <property type="entry name" value="INTEIN_ENDONUCLEASE"/>
    <property type="match status" value="1"/>
</dbReference>
<dbReference type="InterPro" id="IPR006142">
    <property type="entry name" value="INTEIN"/>
</dbReference>